<dbReference type="KEGG" id="vg:65116668"/>
<name>A0A3G3LW51_9CAUD</name>
<dbReference type="Proteomes" id="UP000279846">
    <property type="component" value="Segment"/>
</dbReference>
<gene>
    <name evidence="1" type="primary">7</name>
    <name evidence="1" type="ORF">KIMCHI1738_7</name>
</gene>
<proteinExistence type="predicted"/>
<protein>
    <submittedName>
        <fullName evidence="1">Uncharacterized protein</fullName>
    </submittedName>
</protein>
<organism evidence="1 2">
    <name type="scientific">Corynebacterium phage Kimchi1738</name>
    <dbReference type="NCBI Taxonomy" id="2483719"/>
    <lineage>
        <taxon>Viruses</taxon>
        <taxon>Duplodnaviria</taxon>
        <taxon>Heunggongvirae</taxon>
        <taxon>Uroviricota</taxon>
        <taxon>Caudoviricetes</taxon>
        <taxon>Zierdtviridae</taxon>
        <taxon>Toshachvirinae</taxon>
        <taxon>Ceetrepovirus</taxon>
        <taxon>Ceetrepovirus kimchi1738</taxon>
    </lineage>
</organism>
<evidence type="ECO:0000313" key="2">
    <source>
        <dbReference type="Proteomes" id="UP000279846"/>
    </source>
</evidence>
<evidence type="ECO:0000313" key="1">
    <source>
        <dbReference type="EMBL" id="AYQ98399.1"/>
    </source>
</evidence>
<keyword evidence="2" id="KW-1185">Reference proteome</keyword>
<reference evidence="1 2" key="1">
    <citation type="submission" date="2018-09" db="EMBL/GenBank/DDBJ databases">
        <authorList>
            <person name="Aaron K.S."/>
            <person name="Aaron A."/>
            <person name="Almond C.M."/>
            <person name="Armstrong D.J."/>
            <person name="Arnold T.D."/>
            <person name="Atiyeh M."/>
            <person name="Austin C.J."/>
            <person name="Baker T.S."/>
            <person name="Bilger V.C."/>
            <person name="Boggan A.O."/>
            <person name="Cadieux A.J."/>
            <person name="Carroll K."/>
            <person name="Castro M.I."/>
            <person name="Cole A.L."/>
            <person name="Coleman K.V."/>
            <person name="Copeland L.C."/>
            <person name="Dickinson S.A."/>
            <person name="Earl J.S."/>
            <person name="Esekhaigbe O.A."/>
            <person name="Everett B.E."/>
            <person name="Everhardt M.B."/>
            <person name="Foster K.E."/>
            <person name="Galloway E."/>
            <person name="Glover L."/>
            <person name="Gregory K.R."/>
            <person name="Gunn D.S."/>
            <person name="Hall H.D."/>
            <person name="Hancock R.E."/>
            <person name="Hauth J.T."/>
            <person name="Hawkins C.P."/>
            <person name="Hayes H.S."/>
            <person name="Heathcock S."/>
            <person name="Hill C.D."/>
            <person name="Hill T."/>
            <person name="Ibe-Cumba A.M."/>
            <person name="Israil A.R."/>
            <person name="Jackson B.R."/>
            <person name="Jones K.L."/>
            <person name="King G.B."/>
            <person name="Last N.R."/>
            <person name="Lee C.E."/>
            <person name="Leger A.E."/>
            <person name="Lindley S.B."/>
            <person name="Martinez M."/>
            <person name="McKinney W.R."/>
            <person name="McWhirter S."/>
            <person name="Mercer J.M."/>
            <person name="Nachajski K."/>
            <person name="Newton M.A."/>
            <person name="Nguyen M.T."/>
            <person name="Northington A.L."/>
            <person name="Nuss P.C."/>
            <person name="Osborn S.L."/>
            <person name="Ozley R.E."/>
            <person name="Palmieri J.N."/>
            <person name="Perry C.A."/>
            <person name="Plump L.M."/>
            <person name="Prewitt D.E."/>
            <person name="Rafferty A.M."/>
            <person name="Rafford M.E."/>
            <person name="Ragland C.L."/>
            <person name="Ragland J.L."/>
            <person name="Reynolds H.A."/>
            <person name="Robbins T.J."/>
            <person name="Ryan A.D."/>
            <person name="Sharit M.C."/>
            <person name="Sharp M.L."/>
            <person name="Simpson D.M."/>
            <person name="Simpson A."/>
            <person name="Smith S.P."/>
            <person name="Smith M.E."/>
            <person name="Springer J.G."/>
            <person name="Standridge B."/>
            <person name="Stickley J.L."/>
            <person name="Strain M.R."/>
            <person name="Walker T.L."/>
            <person name="Weeks A.C."/>
            <person name="Williamson J."/>
            <person name="Quinn C.E."/>
            <person name="Monti D.L."/>
            <person name="Claughton R.M."/>
            <person name="Riley T.A."/>
            <person name="Yancie K.G."/>
            <person name="Brown C.E."/>
            <person name="Garlena R.A."/>
            <person name="Russell D.A."/>
            <person name="Pope W.H."/>
            <person name="Jacobs-Sera D."/>
            <person name="Hatfull G.F."/>
        </authorList>
    </citation>
    <scope>NUCLEOTIDE SEQUENCE [LARGE SCALE GENOMIC DNA]</scope>
</reference>
<dbReference type="GeneID" id="65116668"/>
<accession>A0A3G3LW51</accession>
<sequence length="126" mass="14440">MYKIFDISLPDSYIRELTGIEISLLIDEARAEHRRLEKEINEVVQPTFPIADLDDPTAPLPSEYSYDPMLYRDEIAEDPALEKKLEVAKELSERVGLVLAVLGSAQTQRARLINLEARIDRERSRS</sequence>
<dbReference type="RefSeq" id="YP_010098990.1">
    <property type="nucleotide sequence ID" value="NC_055772.1"/>
</dbReference>
<dbReference type="EMBL" id="MH926057">
    <property type="protein sequence ID" value="AYQ98399.1"/>
    <property type="molecule type" value="Genomic_DNA"/>
</dbReference>